<dbReference type="Proteomes" id="UP000095725">
    <property type="component" value="Unassembled WGS sequence"/>
</dbReference>
<sequence length="183" mass="22153">MIPLCINGKDYYDREEAYAAWFEEWLMKQDFEQDLIDRELELEYRKTHPDWNTPYVMYGVRQKHKCIQKNEIAVFYDLLPRQKRARTAETHWYKVLYKRKATPEEVESLKVGEYTRRYLVYSLFIEKKMTLDKALSLIVADDKLLGIADNTISEIVTAFETFFKRKFRIYKPEFTTQLNLFTD</sequence>
<dbReference type="RefSeq" id="WP_055255946.1">
    <property type="nucleotide sequence ID" value="NZ_CZBL01000002.1"/>
</dbReference>
<proteinExistence type="predicted"/>
<evidence type="ECO:0000313" key="1">
    <source>
        <dbReference type="EMBL" id="CUP70708.1"/>
    </source>
</evidence>
<protein>
    <submittedName>
        <fullName evidence="1">Uncharacterized protein</fullName>
    </submittedName>
</protein>
<accession>A0A174QI88</accession>
<reference evidence="1 2" key="1">
    <citation type="submission" date="2015-09" db="EMBL/GenBank/DDBJ databases">
        <authorList>
            <consortium name="Pathogen Informatics"/>
        </authorList>
    </citation>
    <scope>NUCLEOTIDE SEQUENCE [LARGE SCALE GENOMIC DNA]</scope>
    <source>
        <strain evidence="1 2">2789STDY5834946</strain>
    </source>
</reference>
<organism evidence="1 2">
    <name type="scientific">Bacteroides caccae</name>
    <dbReference type="NCBI Taxonomy" id="47678"/>
    <lineage>
        <taxon>Bacteria</taxon>
        <taxon>Pseudomonadati</taxon>
        <taxon>Bacteroidota</taxon>
        <taxon>Bacteroidia</taxon>
        <taxon>Bacteroidales</taxon>
        <taxon>Bacteroidaceae</taxon>
        <taxon>Bacteroides</taxon>
    </lineage>
</organism>
<dbReference type="AlphaFoldDB" id="A0A174QI88"/>
<dbReference type="EMBL" id="CZBL01000002">
    <property type="protein sequence ID" value="CUP70708.1"/>
    <property type="molecule type" value="Genomic_DNA"/>
</dbReference>
<gene>
    <name evidence="1" type="ORF">ERS852558_00830</name>
</gene>
<evidence type="ECO:0000313" key="2">
    <source>
        <dbReference type="Proteomes" id="UP000095725"/>
    </source>
</evidence>
<name>A0A174QI88_9BACE</name>